<dbReference type="CDD" id="cd11743">
    <property type="entry name" value="Cthe_2751_like"/>
    <property type="match status" value="1"/>
</dbReference>
<gene>
    <name evidence="2" type="ORF">ACFSJH_03415</name>
</gene>
<dbReference type="RefSeq" id="WP_377769810.1">
    <property type="nucleotide sequence ID" value="NZ_JBHUHO010000008.1"/>
</dbReference>
<sequence>MMTFENKLPRNKFDFERVNTIKKMNKKDIVPLLPGLLEWMQDMNWPIAPEVANILISFPKEIIPHIKDVFSTSDDIWKFWCLEYLVKELPSQYMELLRSDLIKLATTSTMGEELEEVDKKASQILLLI</sequence>
<protein>
    <submittedName>
        <fullName evidence="2">DUF5071 domain-containing protein</fullName>
    </submittedName>
</protein>
<proteinExistence type="predicted"/>
<dbReference type="Pfam" id="PF16804">
    <property type="entry name" value="DUF5071"/>
    <property type="match status" value="1"/>
</dbReference>
<dbReference type="Gene3D" id="1.25.40.750">
    <property type="entry name" value="Domain of unknown function DUF5071"/>
    <property type="match status" value="1"/>
</dbReference>
<dbReference type="EMBL" id="JBHUHO010000008">
    <property type="protein sequence ID" value="MFD2114795.1"/>
    <property type="molecule type" value="Genomic_DNA"/>
</dbReference>
<feature type="domain" description="DUF5071" evidence="1">
    <location>
        <begin position="8"/>
        <end position="125"/>
    </location>
</feature>
<dbReference type="InterPro" id="IPR031837">
    <property type="entry name" value="DUF5071"/>
</dbReference>
<dbReference type="Proteomes" id="UP001597362">
    <property type="component" value="Unassembled WGS sequence"/>
</dbReference>
<comment type="caution">
    <text evidence="2">The sequence shown here is derived from an EMBL/GenBank/DDBJ whole genome shotgun (WGS) entry which is preliminary data.</text>
</comment>
<organism evidence="2 3">
    <name type="scientific">Paenibacillus yanchengensis</name>
    <dbReference type="NCBI Taxonomy" id="2035833"/>
    <lineage>
        <taxon>Bacteria</taxon>
        <taxon>Bacillati</taxon>
        <taxon>Bacillota</taxon>
        <taxon>Bacilli</taxon>
        <taxon>Bacillales</taxon>
        <taxon>Paenibacillaceae</taxon>
        <taxon>Paenibacillus</taxon>
    </lineage>
</organism>
<dbReference type="InterPro" id="IPR038692">
    <property type="entry name" value="Cthe_2751_sf"/>
</dbReference>
<name>A0ABW4YGU1_9BACL</name>
<evidence type="ECO:0000313" key="3">
    <source>
        <dbReference type="Proteomes" id="UP001597362"/>
    </source>
</evidence>
<accession>A0ABW4YGU1</accession>
<evidence type="ECO:0000313" key="2">
    <source>
        <dbReference type="EMBL" id="MFD2114795.1"/>
    </source>
</evidence>
<keyword evidence="3" id="KW-1185">Reference proteome</keyword>
<reference evidence="3" key="1">
    <citation type="journal article" date="2019" name="Int. J. Syst. Evol. Microbiol.">
        <title>The Global Catalogue of Microorganisms (GCM) 10K type strain sequencing project: providing services to taxonomists for standard genome sequencing and annotation.</title>
        <authorList>
            <consortium name="The Broad Institute Genomics Platform"/>
            <consortium name="The Broad Institute Genome Sequencing Center for Infectious Disease"/>
            <person name="Wu L."/>
            <person name="Ma J."/>
        </authorList>
    </citation>
    <scope>NUCLEOTIDE SEQUENCE [LARGE SCALE GENOMIC DNA]</scope>
    <source>
        <strain evidence="3">GH52</strain>
    </source>
</reference>
<evidence type="ECO:0000259" key="1">
    <source>
        <dbReference type="Pfam" id="PF16804"/>
    </source>
</evidence>